<dbReference type="Gene3D" id="1.10.357.140">
    <property type="entry name" value="UbiA prenyltransferase"/>
    <property type="match status" value="1"/>
</dbReference>
<feature type="transmembrane region" description="Helical" evidence="12">
    <location>
        <begin position="173"/>
        <end position="195"/>
    </location>
</feature>
<accession>A0A1G6ZUH7</accession>
<comment type="cofactor">
    <cofactor evidence="1">
        <name>Mg(2+)</name>
        <dbReference type="ChEBI" id="CHEBI:18420"/>
    </cofactor>
</comment>
<dbReference type="InterPro" id="IPR039653">
    <property type="entry name" value="Prenyltransferase"/>
</dbReference>
<dbReference type="GO" id="GO:0005886">
    <property type="term" value="C:plasma membrane"/>
    <property type="evidence" value="ECO:0007669"/>
    <property type="project" value="TreeGrafter"/>
</dbReference>
<dbReference type="InterPro" id="IPR000537">
    <property type="entry name" value="UbiA_prenyltransferase"/>
</dbReference>
<dbReference type="GO" id="GO:0006744">
    <property type="term" value="P:ubiquinone biosynthetic process"/>
    <property type="evidence" value="ECO:0007669"/>
    <property type="project" value="UniProtKB-KW"/>
</dbReference>
<evidence type="ECO:0000256" key="6">
    <source>
        <dbReference type="ARBA" id="ARBA00022679"/>
    </source>
</evidence>
<dbReference type="Proteomes" id="UP000243205">
    <property type="component" value="Unassembled WGS sequence"/>
</dbReference>
<dbReference type="InterPro" id="IPR044878">
    <property type="entry name" value="UbiA_sf"/>
</dbReference>
<keyword evidence="8 12" id="KW-0812">Transmembrane</keyword>
<evidence type="ECO:0000256" key="12">
    <source>
        <dbReference type="SAM" id="Phobius"/>
    </source>
</evidence>
<gene>
    <name evidence="13" type="ORF">SAMN05661003_103118</name>
</gene>
<dbReference type="RefSeq" id="WP_092076696.1">
    <property type="nucleotide sequence ID" value="NZ_FNAQ01000003.1"/>
</dbReference>
<evidence type="ECO:0000256" key="10">
    <source>
        <dbReference type="ARBA" id="ARBA00023136"/>
    </source>
</evidence>
<evidence type="ECO:0000256" key="9">
    <source>
        <dbReference type="ARBA" id="ARBA00022989"/>
    </source>
</evidence>
<protein>
    <recommendedName>
        <fullName evidence="11">4-hydroxybenzoate polyprenyltransferase</fullName>
        <ecNumber evidence="11">2.5.1.39</ecNumber>
    </recommendedName>
</protein>
<dbReference type="PANTHER" id="PTHR11048:SF28">
    <property type="entry name" value="4-HYDROXYBENZOATE POLYPRENYLTRANSFERASE, MITOCHONDRIAL"/>
    <property type="match status" value="1"/>
</dbReference>
<comment type="subcellular location">
    <subcellularLocation>
        <location evidence="2">Membrane</location>
        <topology evidence="2">Multi-pass membrane protein</topology>
    </subcellularLocation>
</comment>
<dbReference type="PANTHER" id="PTHR11048">
    <property type="entry name" value="PRENYLTRANSFERASES"/>
    <property type="match status" value="1"/>
</dbReference>
<dbReference type="NCBIfam" id="NF009524">
    <property type="entry name" value="PRK12886.1"/>
    <property type="match status" value="1"/>
</dbReference>
<dbReference type="InterPro" id="IPR006371">
    <property type="entry name" value="Polyprenyltransferase_UbiA-li"/>
</dbReference>
<evidence type="ECO:0000256" key="7">
    <source>
        <dbReference type="ARBA" id="ARBA00022688"/>
    </source>
</evidence>
<feature type="transmembrane region" description="Helical" evidence="12">
    <location>
        <begin position="125"/>
        <end position="141"/>
    </location>
</feature>
<sequence length="299" mass="32402">MSAWSASLWLPLRLKLRNLLEMIKFSHTIFAFPFALIGVVLAARASASLPSLSQLLWICLAMVGARSAAMGLNRLIDARIDALNPRTAERHIPAGRVSRREAWLLVAGAIALFELAAWALNPLCLALSPLVLAFLVLYSFAKRFTPYAHLILGLCLAAAPIGAWIALRGDVSLAIVLIGLAVLLWVAGFDVFYALQDVEFDRHQGLHSIPVWLGVEKSFAVVRAFHVGMVVLLLAVAPLAGLGTLYLIGVLAVAALLLYEHRLVRPGDLSRLDAAFFTMNGYISVVLFAFVLADTLVAL</sequence>
<dbReference type="FunFam" id="1.10.357.140:FF:000008">
    <property type="entry name" value="4-hydroxybenzoate octaprenyltransferase"/>
    <property type="match status" value="1"/>
</dbReference>
<feature type="transmembrane region" description="Helical" evidence="12">
    <location>
        <begin position="227"/>
        <end position="259"/>
    </location>
</feature>
<proteinExistence type="inferred from homology"/>
<dbReference type="EC" id="2.5.1.39" evidence="11"/>
<dbReference type="AlphaFoldDB" id="A0A1G6ZUH7"/>
<evidence type="ECO:0000256" key="1">
    <source>
        <dbReference type="ARBA" id="ARBA00001946"/>
    </source>
</evidence>
<keyword evidence="4" id="KW-1003">Cell membrane</keyword>
<evidence type="ECO:0000313" key="14">
    <source>
        <dbReference type="Proteomes" id="UP000243205"/>
    </source>
</evidence>
<reference evidence="14" key="1">
    <citation type="submission" date="2016-10" db="EMBL/GenBank/DDBJ databases">
        <authorList>
            <person name="Varghese N."/>
            <person name="Submissions S."/>
        </authorList>
    </citation>
    <scope>NUCLEOTIDE SEQUENCE [LARGE SCALE GENOMIC DNA]</scope>
    <source>
        <strain evidence="14">DSM 8987</strain>
    </source>
</reference>
<dbReference type="FunFam" id="1.20.120.1780:FF:000001">
    <property type="entry name" value="4-hydroxybenzoate octaprenyltransferase"/>
    <property type="match status" value="1"/>
</dbReference>
<feature type="transmembrane region" description="Helical" evidence="12">
    <location>
        <begin position="279"/>
        <end position="298"/>
    </location>
</feature>
<evidence type="ECO:0000313" key="13">
    <source>
        <dbReference type="EMBL" id="SDE05887.1"/>
    </source>
</evidence>
<name>A0A1G6ZUH7_9BACT</name>
<dbReference type="STRING" id="57664.SAMN05661003_103118"/>
<dbReference type="GO" id="GO:0008412">
    <property type="term" value="F:4-hydroxybenzoate polyprenyltransferase activity"/>
    <property type="evidence" value="ECO:0007669"/>
    <property type="project" value="UniProtKB-EC"/>
</dbReference>
<dbReference type="Gene3D" id="1.20.120.1780">
    <property type="entry name" value="UbiA prenyltransferase"/>
    <property type="match status" value="1"/>
</dbReference>
<dbReference type="OrthoDB" id="9782418at2"/>
<keyword evidence="9 12" id="KW-1133">Transmembrane helix</keyword>
<evidence type="ECO:0000256" key="2">
    <source>
        <dbReference type="ARBA" id="ARBA00004141"/>
    </source>
</evidence>
<organism evidence="13 14">
    <name type="scientific">Desulfuromonas thiophila</name>
    <dbReference type="NCBI Taxonomy" id="57664"/>
    <lineage>
        <taxon>Bacteria</taxon>
        <taxon>Pseudomonadati</taxon>
        <taxon>Thermodesulfobacteriota</taxon>
        <taxon>Desulfuromonadia</taxon>
        <taxon>Desulfuromonadales</taxon>
        <taxon>Desulfuromonadaceae</taxon>
        <taxon>Desulfuromonas</taxon>
    </lineage>
</organism>
<evidence type="ECO:0000256" key="4">
    <source>
        <dbReference type="ARBA" id="ARBA00022475"/>
    </source>
</evidence>
<comment type="similarity">
    <text evidence="3">Belongs to the UbiA prenyltransferase family.</text>
</comment>
<keyword evidence="6 13" id="KW-0808">Transferase</keyword>
<dbReference type="Pfam" id="PF01040">
    <property type="entry name" value="UbiA"/>
    <property type="match status" value="1"/>
</dbReference>
<evidence type="ECO:0000256" key="8">
    <source>
        <dbReference type="ARBA" id="ARBA00022692"/>
    </source>
</evidence>
<keyword evidence="14" id="KW-1185">Reference proteome</keyword>
<keyword evidence="10 12" id="KW-0472">Membrane</keyword>
<evidence type="ECO:0000256" key="11">
    <source>
        <dbReference type="ARBA" id="ARBA00034524"/>
    </source>
</evidence>
<dbReference type="CDD" id="cd13959">
    <property type="entry name" value="PT_UbiA_COQ2"/>
    <property type="match status" value="1"/>
</dbReference>
<keyword evidence="5" id="KW-0997">Cell inner membrane</keyword>
<keyword evidence="7" id="KW-0831">Ubiquinone biosynthesis</keyword>
<evidence type="ECO:0000256" key="3">
    <source>
        <dbReference type="ARBA" id="ARBA00005985"/>
    </source>
</evidence>
<dbReference type="NCBIfam" id="TIGR01475">
    <property type="entry name" value="ubiA_other"/>
    <property type="match status" value="1"/>
</dbReference>
<evidence type="ECO:0000256" key="5">
    <source>
        <dbReference type="ARBA" id="ARBA00022519"/>
    </source>
</evidence>
<dbReference type="EMBL" id="FNAQ01000003">
    <property type="protein sequence ID" value="SDE05887.1"/>
    <property type="molecule type" value="Genomic_DNA"/>
</dbReference>
<feature type="transmembrane region" description="Helical" evidence="12">
    <location>
        <begin position="148"/>
        <end position="167"/>
    </location>
</feature>